<dbReference type="OrthoDB" id="642550at2759"/>
<dbReference type="InterPro" id="IPR016159">
    <property type="entry name" value="Cullin_repeat-like_dom_sf"/>
</dbReference>
<dbReference type="Proteomes" id="UP000244336">
    <property type="component" value="Chromosome 2"/>
</dbReference>
<accession>A0A2T7EMF2</accession>
<evidence type="ECO:0000259" key="5">
    <source>
        <dbReference type="Pfam" id="PF03081"/>
    </source>
</evidence>
<evidence type="ECO:0000256" key="4">
    <source>
        <dbReference type="SAM" id="MobiDB-lite"/>
    </source>
</evidence>
<name>A0A2T7EMF2_9POAL</name>
<dbReference type="AlphaFoldDB" id="A0A2T7EMF2"/>
<dbReference type="GO" id="GO:0006887">
    <property type="term" value="P:exocytosis"/>
    <property type="evidence" value="ECO:0007669"/>
    <property type="project" value="UniProtKB-KW"/>
</dbReference>
<keyword evidence="2 3" id="KW-0813">Transport</keyword>
<keyword evidence="7" id="KW-1185">Reference proteome</keyword>
<evidence type="ECO:0000313" key="7">
    <source>
        <dbReference type="Proteomes" id="UP000244336"/>
    </source>
</evidence>
<dbReference type="GO" id="GO:0005546">
    <property type="term" value="F:phosphatidylinositol-4,5-bisphosphate binding"/>
    <property type="evidence" value="ECO:0007669"/>
    <property type="project" value="InterPro"/>
</dbReference>
<organism evidence="6 7">
    <name type="scientific">Panicum hallii var. hallii</name>
    <dbReference type="NCBI Taxonomy" id="1504633"/>
    <lineage>
        <taxon>Eukaryota</taxon>
        <taxon>Viridiplantae</taxon>
        <taxon>Streptophyta</taxon>
        <taxon>Embryophyta</taxon>
        <taxon>Tracheophyta</taxon>
        <taxon>Spermatophyta</taxon>
        <taxon>Magnoliopsida</taxon>
        <taxon>Liliopsida</taxon>
        <taxon>Poales</taxon>
        <taxon>Poaceae</taxon>
        <taxon>PACMAD clade</taxon>
        <taxon>Panicoideae</taxon>
        <taxon>Panicodae</taxon>
        <taxon>Paniceae</taxon>
        <taxon>Panicinae</taxon>
        <taxon>Panicum</taxon>
        <taxon>Panicum sect. Panicum</taxon>
    </lineage>
</organism>
<comment type="function">
    <text evidence="3">Component of the exocyst complex.</text>
</comment>
<sequence length="519" mass="56453">MGQRLAVESTSEDQLVQRPATADVDSPWSSYGSSIRSISFPQGVGWSAWLRRSGGTTPGSSLPSSCTDGSRPSSSASSWGSGAAGFNAIKANELRSIARRMVHDGHLQALSRAFPGSGNGVVRRWFTELDVDWVLTMTEDMPWWAERTVVHDRARRWIRAFITMAHAFLALRSDLRHAVDGAGVQEQLLGEFASASISKMMLFVEAVIANVDWTPENLPAALDVYACISDATASSRDQASSTAQQIVLSMYGGAADHADHAGLVTSRRRRLAAALSVYGGAADHADHAGLVTSRRRRLAAAIHRAIRSLSVDYYGDGDSCMAPQGSEVHAATRYNMDFVRLLWRNAGLASSVLDDDGGGSVVSVASDVMRRWEFSLASASMLLPDAALRCVFLLNNYDAMAEAFPDSGLQDEIGRCVERYLDAAWAPALSCLHGAAAWHSPPSAKLADFAARFRRTYDAQKLWRVPSPALRGRLRRAVAGLVVSAYAMYLEEHPLRDKDRASIMSPEEMEEILNELFEG</sequence>
<evidence type="ECO:0000256" key="3">
    <source>
        <dbReference type="RuleBase" id="RU365026"/>
    </source>
</evidence>
<comment type="similarity">
    <text evidence="1 3">Belongs to the EXO70 family.</text>
</comment>
<gene>
    <name evidence="6" type="ORF">GQ55_2G074400</name>
</gene>
<evidence type="ECO:0000256" key="1">
    <source>
        <dbReference type="ARBA" id="ARBA00006756"/>
    </source>
</evidence>
<dbReference type="STRING" id="1504633.A0A2T7EMF2"/>
<dbReference type="GO" id="GO:0000145">
    <property type="term" value="C:exocyst"/>
    <property type="evidence" value="ECO:0007669"/>
    <property type="project" value="InterPro"/>
</dbReference>
<dbReference type="Pfam" id="PF03081">
    <property type="entry name" value="Exo70_C"/>
    <property type="match status" value="1"/>
</dbReference>
<keyword evidence="3" id="KW-0653">Protein transport</keyword>
<dbReference type="InterPro" id="IPR046364">
    <property type="entry name" value="Exo70_C"/>
</dbReference>
<dbReference type="EMBL" id="CM009750">
    <property type="protein sequence ID" value="PUZ69009.1"/>
    <property type="molecule type" value="Genomic_DNA"/>
</dbReference>
<dbReference type="PANTHER" id="PTHR12542:SF40">
    <property type="entry name" value="EXOCYST SUBUNIT EXO70 FAMILY PROTEIN"/>
    <property type="match status" value="1"/>
</dbReference>
<dbReference type="InterPro" id="IPR004140">
    <property type="entry name" value="Exo70"/>
</dbReference>
<dbReference type="GO" id="GO:0015031">
    <property type="term" value="P:protein transport"/>
    <property type="evidence" value="ECO:0007669"/>
    <property type="project" value="UniProtKB-KW"/>
</dbReference>
<protein>
    <recommendedName>
        <fullName evidence="3">Exocyst subunit Exo70 family protein</fullName>
    </recommendedName>
</protein>
<feature type="region of interest" description="Disordered" evidence="4">
    <location>
        <begin position="57"/>
        <end position="80"/>
    </location>
</feature>
<dbReference type="Gramene" id="PUZ69009">
    <property type="protein sequence ID" value="PUZ69009"/>
    <property type="gene ID" value="GQ55_2G074400"/>
</dbReference>
<feature type="region of interest" description="Disordered" evidence="4">
    <location>
        <begin position="1"/>
        <end position="31"/>
    </location>
</feature>
<reference evidence="6 7" key="1">
    <citation type="submission" date="2018-04" db="EMBL/GenBank/DDBJ databases">
        <title>WGS assembly of Panicum hallii var. hallii HAL2.</title>
        <authorList>
            <person name="Lovell J."/>
            <person name="Jenkins J."/>
            <person name="Lowry D."/>
            <person name="Mamidi S."/>
            <person name="Sreedasyam A."/>
            <person name="Weng X."/>
            <person name="Barry K."/>
            <person name="Bonette J."/>
            <person name="Campitelli B."/>
            <person name="Daum C."/>
            <person name="Gordon S."/>
            <person name="Gould B."/>
            <person name="Lipzen A."/>
            <person name="MacQueen A."/>
            <person name="Palacio-Mejia J."/>
            <person name="Plott C."/>
            <person name="Shakirov E."/>
            <person name="Shu S."/>
            <person name="Yoshinaga Y."/>
            <person name="Zane M."/>
            <person name="Rokhsar D."/>
            <person name="Grimwood J."/>
            <person name="Schmutz J."/>
            <person name="Juenger T."/>
        </authorList>
    </citation>
    <scope>NUCLEOTIDE SEQUENCE [LARGE SCALE GENOMIC DNA]</scope>
    <source>
        <strain evidence="7">cv. HAL2</strain>
    </source>
</reference>
<dbReference type="SUPFAM" id="SSF74788">
    <property type="entry name" value="Cullin repeat-like"/>
    <property type="match status" value="1"/>
</dbReference>
<evidence type="ECO:0000313" key="6">
    <source>
        <dbReference type="EMBL" id="PUZ69009.1"/>
    </source>
</evidence>
<dbReference type="PANTHER" id="PTHR12542">
    <property type="entry name" value="EXOCYST COMPLEX PROTEIN EXO70"/>
    <property type="match status" value="1"/>
</dbReference>
<proteinExistence type="inferred from homology"/>
<keyword evidence="3" id="KW-0268">Exocytosis</keyword>
<evidence type="ECO:0000256" key="2">
    <source>
        <dbReference type="ARBA" id="ARBA00022448"/>
    </source>
</evidence>
<feature type="domain" description="Exocyst complex subunit Exo70 C-terminal" evidence="5">
    <location>
        <begin position="156"/>
        <end position="515"/>
    </location>
</feature>
<dbReference type="Gene3D" id="1.20.1280.170">
    <property type="entry name" value="Exocyst complex component Exo70"/>
    <property type="match status" value="1"/>
</dbReference>